<dbReference type="PANTHER" id="PTHR43806">
    <property type="entry name" value="PEPTIDASE S8"/>
    <property type="match status" value="1"/>
</dbReference>
<dbReference type="PRINTS" id="PR00723">
    <property type="entry name" value="SUBTILISIN"/>
</dbReference>
<evidence type="ECO:0000313" key="8">
    <source>
        <dbReference type="EMBL" id="TQM96860.1"/>
    </source>
</evidence>
<dbReference type="RefSeq" id="WP_170233583.1">
    <property type="nucleotide sequence ID" value="NZ_BAAAIL010000004.1"/>
</dbReference>
<evidence type="ECO:0000256" key="2">
    <source>
        <dbReference type="ARBA" id="ARBA00022670"/>
    </source>
</evidence>
<keyword evidence="2 5" id="KW-0645">Protease</keyword>
<evidence type="ECO:0000256" key="4">
    <source>
        <dbReference type="ARBA" id="ARBA00022825"/>
    </source>
</evidence>
<dbReference type="Proteomes" id="UP000315133">
    <property type="component" value="Unassembled WGS sequence"/>
</dbReference>
<dbReference type="PANTHER" id="PTHR43806:SF11">
    <property type="entry name" value="CEREVISIN-RELATED"/>
    <property type="match status" value="1"/>
</dbReference>
<dbReference type="EMBL" id="VFPU01000001">
    <property type="protein sequence ID" value="TQM96860.1"/>
    <property type="molecule type" value="Genomic_DNA"/>
</dbReference>
<feature type="active site" description="Charge relay system" evidence="5">
    <location>
        <position position="198"/>
    </location>
</feature>
<evidence type="ECO:0000259" key="7">
    <source>
        <dbReference type="Pfam" id="PF00082"/>
    </source>
</evidence>
<sequence>MTRPITGGRRRGAVLGRTLAVLCAATLVTGAASAAPLADPTAEARAKIRPDVTAELKGGERPTVLVRFAERPDLTALAEIDDWAERGRAVHRALVDTAEESQAEVRELLEAEGLDYTSFFITNALAVPGDPDLLTEIARDPEVEGVYLQASYEAPEPTVEPAALAPAAAAWGVADINADDVWAQHGVTGEGIVVGSIDTGVEHTHPALRRQYRGTQPDGSFSHDYSWFDTSTARATSPWDGDGHGTHVAGIMVGDDGAGAQIGVAPGARWIASNGCCASEVTLLASAQWMLAPTTRTGTQPRPDLRPHVVNNSWGTTGPSTSPFLVDVTRAWEAAGIFAVFSNGNFGNRCQTSSSPGSLRANYSVGAYGADHSISLLSSRGAGEGGETKPNIAAPGVAVVSSVPGDGYATSSGTSMAAPHVSGAVALLWSAAPELLGDVQATRRLLDGSAVDSPDLQCGGTPGDNNVFGEGRLDALALLQTAGVGRRDLLRVSGPDRYRTSAAVAARFPAGVDTVVVAAGHDFPDALAGAARAGGTGGPVLLSRPGSLPAEIATQLARLDPARVVLAGSPDVLSTVVEQQVRTLLPTAEVVRRAGVDRYATAAAIAADVPTATRVVVAGGTTYPDALAGAALAADTGSPLLLVRPTGVPAVTLAQLERLAPTEIVVLGGPGAVSEDVVARLRSLDPAPLVRRISGGDRYATAAAAAEDRGTTSTDLVLAGGQAFPDALSGAALAGATGAPLLLTRQDLLPSATAQALGRLDPGRVVVLGGELAVGRTVLQRVRQLP</sequence>
<dbReference type="PROSITE" id="PS00137">
    <property type="entry name" value="SUBTILASE_HIS"/>
    <property type="match status" value="1"/>
</dbReference>
<dbReference type="Gene3D" id="3.40.50.200">
    <property type="entry name" value="Peptidase S8/S53 domain"/>
    <property type="match status" value="1"/>
</dbReference>
<dbReference type="PROSITE" id="PS00138">
    <property type="entry name" value="SUBTILASE_SER"/>
    <property type="match status" value="1"/>
</dbReference>
<evidence type="ECO:0000256" key="5">
    <source>
        <dbReference type="PROSITE-ProRule" id="PRU01240"/>
    </source>
</evidence>
<comment type="similarity">
    <text evidence="1 5">Belongs to the peptidase S8 family.</text>
</comment>
<evidence type="ECO:0000256" key="1">
    <source>
        <dbReference type="ARBA" id="ARBA00011073"/>
    </source>
</evidence>
<dbReference type="InterPro" id="IPR022398">
    <property type="entry name" value="Peptidase_S8_His-AS"/>
</dbReference>
<dbReference type="InterPro" id="IPR000209">
    <property type="entry name" value="Peptidase_S8/S53_dom"/>
</dbReference>
<dbReference type="AlphaFoldDB" id="A0A543KP63"/>
<evidence type="ECO:0000313" key="9">
    <source>
        <dbReference type="Proteomes" id="UP000315133"/>
    </source>
</evidence>
<dbReference type="InterPro" id="IPR015500">
    <property type="entry name" value="Peptidase_S8_subtilisin-rel"/>
</dbReference>
<feature type="signal peptide" evidence="6">
    <location>
        <begin position="1"/>
        <end position="34"/>
    </location>
</feature>
<dbReference type="InterPro" id="IPR023828">
    <property type="entry name" value="Peptidase_S8_Ser-AS"/>
</dbReference>
<dbReference type="InterPro" id="IPR007253">
    <property type="entry name" value="Cell_wall-bd_2"/>
</dbReference>
<organism evidence="8 9">
    <name type="scientific">Ornithinimicrobium humiphilum</name>
    <dbReference type="NCBI Taxonomy" id="125288"/>
    <lineage>
        <taxon>Bacteria</taxon>
        <taxon>Bacillati</taxon>
        <taxon>Actinomycetota</taxon>
        <taxon>Actinomycetes</taxon>
        <taxon>Micrococcales</taxon>
        <taxon>Ornithinimicrobiaceae</taxon>
        <taxon>Ornithinimicrobium</taxon>
    </lineage>
</organism>
<feature type="active site" description="Charge relay system" evidence="5">
    <location>
        <position position="244"/>
    </location>
</feature>
<keyword evidence="9" id="KW-1185">Reference proteome</keyword>
<dbReference type="SUPFAM" id="SSF52743">
    <property type="entry name" value="Subtilisin-like"/>
    <property type="match status" value="1"/>
</dbReference>
<feature type="domain" description="Peptidase S8/S53" evidence="7">
    <location>
        <begin position="189"/>
        <end position="471"/>
    </location>
</feature>
<feature type="chain" id="PRO_5022037278" evidence="6">
    <location>
        <begin position="35"/>
        <end position="786"/>
    </location>
</feature>
<gene>
    <name evidence="8" type="ORF">FB476_1753</name>
</gene>
<reference evidence="8 9" key="1">
    <citation type="submission" date="2019-06" db="EMBL/GenBank/DDBJ databases">
        <title>Sequencing the genomes of 1000 actinobacteria strains.</title>
        <authorList>
            <person name="Klenk H.-P."/>
        </authorList>
    </citation>
    <scope>NUCLEOTIDE SEQUENCE [LARGE SCALE GENOMIC DNA]</scope>
    <source>
        <strain evidence="8 9">DSM 12362</strain>
    </source>
</reference>
<keyword evidence="3 5" id="KW-0378">Hydrolase</keyword>
<dbReference type="PROSITE" id="PS51892">
    <property type="entry name" value="SUBTILASE"/>
    <property type="match status" value="1"/>
</dbReference>
<evidence type="ECO:0000256" key="6">
    <source>
        <dbReference type="SAM" id="SignalP"/>
    </source>
</evidence>
<dbReference type="InterPro" id="IPR050131">
    <property type="entry name" value="Peptidase_S8_subtilisin-like"/>
</dbReference>
<dbReference type="InterPro" id="IPR036852">
    <property type="entry name" value="Peptidase_S8/S53_dom_sf"/>
</dbReference>
<dbReference type="GO" id="GO:0004252">
    <property type="term" value="F:serine-type endopeptidase activity"/>
    <property type="evidence" value="ECO:0007669"/>
    <property type="project" value="UniProtKB-UniRule"/>
</dbReference>
<proteinExistence type="inferred from homology"/>
<accession>A0A543KP63</accession>
<dbReference type="Pfam" id="PF00082">
    <property type="entry name" value="Peptidase_S8"/>
    <property type="match status" value="1"/>
</dbReference>
<dbReference type="GO" id="GO:0006508">
    <property type="term" value="P:proteolysis"/>
    <property type="evidence" value="ECO:0007669"/>
    <property type="project" value="UniProtKB-KW"/>
</dbReference>
<keyword evidence="6" id="KW-0732">Signal</keyword>
<feature type="active site" description="Charge relay system" evidence="5">
    <location>
        <position position="415"/>
    </location>
</feature>
<evidence type="ECO:0000256" key="3">
    <source>
        <dbReference type="ARBA" id="ARBA00022801"/>
    </source>
</evidence>
<name>A0A543KP63_9MICO</name>
<keyword evidence="4 5" id="KW-0720">Serine protease</keyword>
<protein>
    <submittedName>
        <fullName evidence="8">Subtilisin family serine protease</fullName>
    </submittedName>
</protein>
<dbReference type="Pfam" id="PF04122">
    <property type="entry name" value="CW_binding_2"/>
    <property type="match status" value="3"/>
</dbReference>
<comment type="caution">
    <text evidence="8">The sequence shown here is derived from an EMBL/GenBank/DDBJ whole genome shotgun (WGS) entry which is preliminary data.</text>
</comment>